<proteinExistence type="predicted"/>
<comment type="caution">
    <text evidence="1">The sequence shown here is derived from an EMBL/GenBank/DDBJ whole genome shotgun (WGS) entry which is preliminary data.</text>
</comment>
<dbReference type="AlphaFoldDB" id="A0ABD4YIX6"/>
<evidence type="ECO:0000313" key="2">
    <source>
        <dbReference type="Proteomes" id="UP001160152"/>
    </source>
</evidence>
<gene>
    <name evidence="1" type="ORF">N5C70_20955</name>
</gene>
<dbReference type="RefSeq" id="WP_212632240.1">
    <property type="nucleotide sequence ID" value="NZ_JAOCBV010000001.1"/>
</dbReference>
<reference evidence="1 2" key="1">
    <citation type="submission" date="2022-09" db="EMBL/GenBank/DDBJ databases">
        <title>Intensive care unit water sources are persistently colonized with multi-drug resistant bacteria and are the site of extensive horizontal gene transfer of antibiotic resistance genes.</title>
        <authorList>
            <person name="Diorio-Toth L."/>
        </authorList>
    </citation>
    <scope>NUCLEOTIDE SEQUENCE [LARGE SCALE GENOMIC DNA]</scope>
    <source>
        <strain evidence="1 2">GD03901</strain>
    </source>
</reference>
<evidence type="ECO:0008006" key="3">
    <source>
        <dbReference type="Google" id="ProtNLM"/>
    </source>
</evidence>
<accession>A0ABD4YIX6</accession>
<evidence type="ECO:0000313" key="1">
    <source>
        <dbReference type="EMBL" id="MDH0759164.1"/>
    </source>
</evidence>
<protein>
    <recommendedName>
        <fullName evidence="3">Integrase</fullName>
    </recommendedName>
</protein>
<name>A0ABD4YIX6_9PSED</name>
<dbReference type="EMBL" id="JAOCBV010000001">
    <property type="protein sequence ID" value="MDH0759164.1"/>
    <property type="molecule type" value="Genomic_DNA"/>
</dbReference>
<organism evidence="1 2">
    <name type="scientific">Pseudomonas juntendi</name>
    <dbReference type="NCBI Taxonomy" id="2666183"/>
    <lineage>
        <taxon>Bacteria</taxon>
        <taxon>Pseudomonadati</taxon>
        <taxon>Pseudomonadota</taxon>
        <taxon>Gammaproteobacteria</taxon>
        <taxon>Pseudomonadales</taxon>
        <taxon>Pseudomonadaceae</taxon>
        <taxon>Pseudomonas</taxon>
    </lineage>
</organism>
<dbReference type="Proteomes" id="UP001160152">
    <property type="component" value="Unassembled WGS sequence"/>
</dbReference>
<sequence>MTIDYSLRPITIIEHKAEAVEALHPHLTVIASSNISSNGKRHLDFGSLCYRYRKKGPNNKQAMYAGMLVRVDSLDKDRVPIVSKLIERARSHKSFASTVGFYNETKYLFDWIDSQPTENPGSILKVSHEAYIGYTKHLLHRLNNPSMRGKSIATSTAARMQTVARQVVSLATSVHEREIAAFAPLIIQKAGNKHVNLKQLSEDTQARTFATLISFINEAHRILVAEESFPMKLESPGTKPFYLYNLHQGSNKSKNASISIISLLDSSPTYPSWDVVKNEYNLPDDGSEFLYKSGYEQSKRNHIESNNNKRSPIRLQIANHAMTAGMMAFIAATGCNLSVAQNLNIDDCEVVPSTQGRRFFGIKPRAQGKTVTPEFGARFTPIFRNIIEIRNWLLDDEESPRLFAVRPKGTNSVGYVGTSSFATFKAILRKYCPHISWVSATQWRKNVSYGYISKSGGDTALTAEKLNNTERTVSRTYARPSLEEFAGQVSHLFDSIHAAAIARSRKVDHIPVRMILEKKPEEVIGVGSCDKAADSQPRRSAGFTEDAPVPSCRSPETCLFCEFYAVHADEEDIRRLLSLRYIITAAKQDQDHDHWELKFGPSIHRIDEILSMVADSDVAMPLMIDRLKGEVDSGDLDPFWAIHLDTMAYVGIVV</sequence>